<feature type="non-terminal residue" evidence="1">
    <location>
        <position position="1"/>
    </location>
</feature>
<organism evidence="1">
    <name type="scientific">Nothobranchius rachovii</name>
    <name type="common">bluefin notho</name>
    <dbReference type="NCBI Taxonomy" id="451742"/>
    <lineage>
        <taxon>Eukaryota</taxon>
        <taxon>Metazoa</taxon>
        <taxon>Chordata</taxon>
        <taxon>Craniata</taxon>
        <taxon>Vertebrata</taxon>
        <taxon>Euteleostomi</taxon>
        <taxon>Actinopterygii</taxon>
        <taxon>Neopterygii</taxon>
        <taxon>Teleostei</taxon>
        <taxon>Neoteleostei</taxon>
        <taxon>Acanthomorphata</taxon>
        <taxon>Ovalentaria</taxon>
        <taxon>Atherinomorphae</taxon>
        <taxon>Cyprinodontiformes</taxon>
        <taxon>Nothobranchiidae</taxon>
        <taxon>Nothobranchius</taxon>
    </lineage>
</organism>
<gene>
    <name evidence="1" type="primary">CR847511.1</name>
</gene>
<evidence type="ECO:0000313" key="1">
    <source>
        <dbReference type="EMBL" id="SBR73721.1"/>
    </source>
</evidence>
<name>A0A1A8NXG7_9TELE</name>
<dbReference type="AlphaFoldDB" id="A0A1A8NXG7"/>
<dbReference type="EMBL" id="HAEH01004359">
    <property type="protein sequence ID" value="SBR73721.1"/>
    <property type="molecule type" value="Transcribed_RNA"/>
</dbReference>
<reference evidence="1" key="2">
    <citation type="submission" date="2016-06" db="EMBL/GenBank/DDBJ databases">
        <title>The genome of a short-lived fish provides insights into sex chromosome evolution and the genetic control of aging.</title>
        <authorList>
            <person name="Reichwald K."/>
            <person name="Felder M."/>
            <person name="Petzold A."/>
            <person name="Koch P."/>
            <person name="Groth M."/>
            <person name="Platzer M."/>
        </authorList>
    </citation>
    <scope>NUCLEOTIDE SEQUENCE</scope>
    <source>
        <tissue evidence="1">Brain</tissue>
    </source>
</reference>
<protein>
    <submittedName>
        <fullName evidence="1">Uncharacterized protein</fullName>
    </submittedName>
</protein>
<reference evidence="1" key="1">
    <citation type="submission" date="2016-05" db="EMBL/GenBank/DDBJ databases">
        <authorList>
            <person name="Lavstsen T."/>
            <person name="Jespersen J.S."/>
        </authorList>
    </citation>
    <scope>NUCLEOTIDE SEQUENCE</scope>
    <source>
        <tissue evidence="1">Brain</tissue>
    </source>
</reference>
<feature type="non-terminal residue" evidence="1">
    <location>
        <position position="53"/>
    </location>
</feature>
<proteinExistence type="predicted"/>
<sequence>KEMKWQIIFAKKAIRDRKIINIAYSAAEIKSIIKAHIMEEWQRMWERGEKGRH</sequence>
<accession>A0A1A8NXG7</accession>